<sequence>MIQRIMGIETEYGVACSDFSGAHVDRDVADVTAQIFADMQARTGATSAFLGNGGRLYLDIGDHPEYATAECTQLADVLAQDRAGDQMLAQMALDAEPRLSAPDAPVRVHLFKNNVDAASHSYGCHENYLVRRRLDFMDRLNDLVPFFVSRQLLVGAGYVHREPGTVRFELSQRARHMHGAISTSSTRTRPMINTRDEPHADSEHYRRMHVIVGDSNMSESATLLKVGMTCAVLNVMESGVRLPAVSLADPMDAIRRIARDPSGKATLQLENGSVTSAHDIQRAVFDTVAGHYDREGWLDASDPLILRVFDLWSRALDAFSSGDFSHVRTELEWVAKYELITRYRHRYGVALSDDRISRLELAWHDISPAGLRPRLESTGVLRRVLRDDDVATALVDPPMTSRARIRSAFIKAAQDHRRDYAVDWGLVRLFNEGTGTTIHLDDPFAVADTVVDTLIDSMEA</sequence>
<dbReference type="Pfam" id="PF03136">
    <property type="entry name" value="Pup_ligase"/>
    <property type="match status" value="1"/>
</dbReference>
<dbReference type="EMBL" id="CP002045">
    <property type="protein sequence ID" value="ADH92627.1"/>
    <property type="molecule type" value="Genomic_DNA"/>
</dbReference>
<evidence type="ECO:0008006" key="4">
    <source>
        <dbReference type="Google" id="ProtNLM"/>
    </source>
</evidence>
<dbReference type="GO" id="GO:0005524">
    <property type="term" value="F:ATP binding"/>
    <property type="evidence" value="ECO:0007669"/>
    <property type="project" value="TreeGrafter"/>
</dbReference>
<gene>
    <name evidence="2" type="ordered locus">Arch_0902</name>
</gene>
<dbReference type="Proteomes" id="UP000000376">
    <property type="component" value="Chromosome"/>
</dbReference>
<evidence type="ECO:0000313" key="3">
    <source>
        <dbReference type="Proteomes" id="UP000000376"/>
    </source>
</evidence>
<dbReference type="GO" id="GO:0070490">
    <property type="term" value="P:protein pupylation"/>
    <property type="evidence" value="ECO:0007669"/>
    <property type="project" value="TreeGrafter"/>
</dbReference>
<reference evidence="2 3" key="1">
    <citation type="journal article" date="2010" name="Stand. Genomic Sci.">
        <title>Complete genome sequence of Arcanobacterium haemolyticum type strain (11018).</title>
        <authorList>
            <person name="Yasawong M."/>
            <person name="Teshima H."/>
            <person name="Lapidus A."/>
            <person name="Nolan M."/>
            <person name="Lucas S."/>
            <person name="Glavina Del Rio T."/>
            <person name="Tice H."/>
            <person name="Cheng J."/>
            <person name="Bruce D."/>
            <person name="Detter C."/>
            <person name="Tapia R."/>
            <person name="Han C."/>
            <person name="Goodwin L."/>
            <person name="Pitluck S."/>
            <person name="Liolios K."/>
            <person name="Ivanova N."/>
            <person name="Mavromatis K."/>
            <person name="Mikhailova N."/>
            <person name="Pati A."/>
            <person name="Chen A."/>
            <person name="Palaniappan K."/>
            <person name="Land M."/>
            <person name="Hauser L."/>
            <person name="Chang Y."/>
            <person name="Jeffries C."/>
            <person name="Rohde M."/>
            <person name="Sikorski J."/>
            <person name="Pukall R."/>
            <person name="Goker M."/>
            <person name="Woyke T."/>
            <person name="Bristow J."/>
            <person name="Eisen J."/>
            <person name="Markowitz V."/>
            <person name="Hugenholtz P."/>
            <person name="Kyrpides N."/>
            <person name="Klenk H."/>
        </authorList>
    </citation>
    <scope>NUCLEOTIDE SEQUENCE [LARGE SCALE GENOMIC DNA]</scope>
    <source>
        <strain evidence="3">ATCC 9345 / DSM 20595 / CCUG 17215 / LMG 16163 / NBRC 15585 / NCTC 8452 / 11018</strain>
    </source>
</reference>
<dbReference type="PANTHER" id="PTHR42307:SF3">
    <property type="entry name" value="PUP--PROTEIN LIGASE"/>
    <property type="match status" value="1"/>
</dbReference>
<dbReference type="InterPro" id="IPR004347">
    <property type="entry name" value="Pup_ligase/deamidase"/>
</dbReference>
<evidence type="ECO:0000256" key="1">
    <source>
        <dbReference type="SAM" id="MobiDB-lite"/>
    </source>
</evidence>
<protein>
    <recommendedName>
        <fullName evidence="4">Pup-conjugating enzyme</fullName>
    </recommendedName>
</protein>
<name>D7BNX8_ARCHD</name>
<keyword evidence="3" id="KW-1185">Reference proteome</keyword>
<dbReference type="HOGENOM" id="CLU_040524_0_1_11"/>
<dbReference type="GO" id="GO:0010498">
    <property type="term" value="P:proteasomal protein catabolic process"/>
    <property type="evidence" value="ECO:0007669"/>
    <property type="project" value="InterPro"/>
</dbReference>
<feature type="region of interest" description="Disordered" evidence="1">
    <location>
        <begin position="177"/>
        <end position="200"/>
    </location>
</feature>
<dbReference type="PANTHER" id="PTHR42307">
    <property type="entry name" value="PUP DEAMIDASE/DEPUPYLASE"/>
    <property type="match status" value="1"/>
</dbReference>
<accession>D7BNX8</accession>
<dbReference type="eggNOG" id="COG0638">
    <property type="taxonomic scope" value="Bacteria"/>
</dbReference>
<organism evidence="2 3">
    <name type="scientific">Arcanobacterium haemolyticum (strain ATCC 9345 / DSM 20595 / CCM 5947 / CCUG 17215 / LMG 16163 / NBRC 15585 / NCTC 8452 / 11018)</name>
    <dbReference type="NCBI Taxonomy" id="644284"/>
    <lineage>
        <taxon>Bacteria</taxon>
        <taxon>Bacillati</taxon>
        <taxon>Actinomycetota</taxon>
        <taxon>Actinomycetes</taxon>
        <taxon>Actinomycetales</taxon>
        <taxon>Actinomycetaceae</taxon>
        <taxon>Arcanobacterium</taxon>
    </lineage>
</organism>
<dbReference type="GO" id="GO:0019941">
    <property type="term" value="P:modification-dependent protein catabolic process"/>
    <property type="evidence" value="ECO:0007669"/>
    <property type="project" value="InterPro"/>
</dbReference>
<dbReference type="STRING" id="644284.Arch_0902"/>
<dbReference type="AlphaFoldDB" id="D7BNX8"/>
<dbReference type="KEGG" id="ahe:Arch_0902"/>
<proteinExistence type="predicted"/>
<evidence type="ECO:0000313" key="2">
    <source>
        <dbReference type="EMBL" id="ADH92627.1"/>
    </source>
</evidence>